<dbReference type="SMART" id="SM00254">
    <property type="entry name" value="ShKT"/>
    <property type="match status" value="4"/>
</dbReference>
<dbReference type="PANTHER" id="PTHR21724:SF109">
    <property type="entry name" value="SHKT DOMAIN-CONTAINING PROTEIN"/>
    <property type="match status" value="1"/>
</dbReference>
<evidence type="ECO:0000256" key="1">
    <source>
        <dbReference type="PROSITE-ProRule" id="PRU01005"/>
    </source>
</evidence>
<sequence>MKSFLILILLISLLPLLLAQQCPNREGEAGPCINRQCQPGSYCFNNELCCIVSGGVPGNGAPGAPGNGAPGAPGNGAPSGGRQACRDLLYDCSEKAYLCSNTNYRSFMKSYCSRTCNTCNQMGSLPPPVAPSSGCTDRNLNCLTWTKNGFCFNSFFTTEMKRMHLWYPHHIEMNCFYVAFCLLLASPLLMAQCPGGAKLSGPCINGQCQPGNYCYNNEFCCRKSTTSAGSTGSSSGNCGDLLSDCSHKAYLCNDANYKSFMSYNCAKTCNTCNLLKGTPTFPTVVPSSNCVDTNQNCPTWAANGFCFVDFYSKEMKRRLCASSCNLC</sequence>
<dbReference type="EMBL" id="JAUCMV010000001">
    <property type="protein sequence ID" value="KAK0429403.1"/>
    <property type="molecule type" value="Genomic_DNA"/>
</dbReference>
<evidence type="ECO:0000259" key="3">
    <source>
        <dbReference type="PROSITE" id="PS51670"/>
    </source>
</evidence>
<comment type="caution">
    <text evidence="4">The sequence shown here is derived from an EMBL/GenBank/DDBJ whole genome shotgun (WGS) entry which is preliminary data.</text>
</comment>
<keyword evidence="1" id="KW-1015">Disulfide bond</keyword>
<dbReference type="Pfam" id="PF01549">
    <property type="entry name" value="ShK"/>
    <property type="match status" value="4"/>
</dbReference>
<dbReference type="Gene3D" id="1.10.10.1940">
    <property type="match status" value="3"/>
</dbReference>
<dbReference type="AlphaFoldDB" id="A0AA39IUU3"/>
<protein>
    <recommendedName>
        <fullName evidence="3">ShKT domain-containing protein</fullName>
    </recommendedName>
</protein>
<comment type="caution">
    <text evidence="1">Lacks conserved residue(s) required for the propagation of feature annotation.</text>
</comment>
<feature type="chain" id="PRO_5041372927" description="ShKT domain-containing protein" evidence="2">
    <location>
        <begin position="20"/>
        <end position="327"/>
    </location>
</feature>
<evidence type="ECO:0000313" key="5">
    <source>
        <dbReference type="Proteomes" id="UP001175271"/>
    </source>
</evidence>
<feature type="signal peptide" evidence="2">
    <location>
        <begin position="1"/>
        <end position="19"/>
    </location>
</feature>
<dbReference type="PANTHER" id="PTHR21724">
    <property type="entry name" value="SHKT DOMAIN-CONTAINING PROTEIN"/>
    <property type="match status" value="1"/>
</dbReference>
<dbReference type="PROSITE" id="PS51670">
    <property type="entry name" value="SHKT"/>
    <property type="match status" value="3"/>
</dbReference>
<gene>
    <name evidence="4" type="ORF">QR680_011363</name>
</gene>
<accession>A0AA39IUU3</accession>
<evidence type="ECO:0000313" key="4">
    <source>
        <dbReference type="EMBL" id="KAK0429403.1"/>
    </source>
</evidence>
<feature type="domain" description="ShKT" evidence="3">
    <location>
        <begin position="85"/>
        <end position="119"/>
    </location>
</feature>
<feature type="domain" description="ShKT" evidence="3">
    <location>
        <begin position="238"/>
        <end position="272"/>
    </location>
</feature>
<organism evidence="4 5">
    <name type="scientific">Steinernema hermaphroditum</name>
    <dbReference type="NCBI Taxonomy" id="289476"/>
    <lineage>
        <taxon>Eukaryota</taxon>
        <taxon>Metazoa</taxon>
        <taxon>Ecdysozoa</taxon>
        <taxon>Nematoda</taxon>
        <taxon>Chromadorea</taxon>
        <taxon>Rhabditida</taxon>
        <taxon>Tylenchina</taxon>
        <taxon>Panagrolaimomorpha</taxon>
        <taxon>Strongyloidoidea</taxon>
        <taxon>Steinernematidae</taxon>
        <taxon>Steinernema</taxon>
    </lineage>
</organism>
<feature type="domain" description="ShKT" evidence="3">
    <location>
        <begin position="290"/>
        <end position="327"/>
    </location>
</feature>
<name>A0AA39IUU3_9BILA</name>
<evidence type="ECO:0000256" key="2">
    <source>
        <dbReference type="SAM" id="SignalP"/>
    </source>
</evidence>
<dbReference type="Proteomes" id="UP001175271">
    <property type="component" value="Unassembled WGS sequence"/>
</dbReference>
<feature type="disulfide bond" evidence="1">
    <location>
        <begin position="85"/>
        <end position="119"/>
    </location>
</feature>
<dbReference type="InterPro" id="IPR003582">
    <property type="entry name" value="ShKT_dom"/>
</dbReference>
<feature type="disulfide bond" evidence="1">
    <location>
        <begin position="238"/>
        <end position="272"/>
    </location>
</feature>
<proteinExistence type="predicted"/>
<reference evidence="4" key="1">
    <citation type="submission" date="2023-06" db="EMBL/GenBank/DDBJ databases">
        <title>Genomic analysis of the entomopathogenic nematode Steinernema hermaphroditum.</title>
        <authorList>
            <person name="Schwarz E.M."/>
            <person name="Heppert J.K."/>
            <person name="Baniya A."/>
            <person name="Schwartz H.T."/>
            <person name="Tan C.-H."/>
            <person name="Antoshechkin I."/>
            <person name="Sternberg P.W."/>
            <person name="Goodrich-Blair H."/>
            <person name="Dillman A.R."/>
        </authorList>
    </citation>
    <scope>NUCLEOTIDE SEQUENCE</scope>
    <source>
        <strain evidence="4">PS9179</strain>
        <tissue evidence="4">Whole animal</tissue>
    </source>
</reference>
<keyword evidence="2" id="KW-0732">Signal</keyword>
<keyword evidence="5" id="KW-1185">Reference proteome</keyword>